<evidence type="ECO:0000256" key="1">
    <source>
        <dbReference type="SAM" id="MobiDB-lite"/>
    </source>
</evidence>
<feature type="region of interest" description="Disordered" evidence="1">
    <location>
        <begin position="173"/>
        <end position="192"/>
    </location>
</feature>
<gene>
    <name evidence="3" type="ORF">psyc5s11_36800</name>
</gene>
<sequence>MKCNKCGYENNDKAKFSNISKKKKIIIGVLLMIVLIGCIGGYLHYDNYKYQTGYNLTEDKKLSNINKQLTKNNYEGAETLVDNYFADNLDLRDFYIIRIKLCQVNQITSLNDLTEEQKRISINEQLAKHNYDEAISLLDSYFPNNSGYLNKVKMCRDKNFSSLDGAEQLIEKNDRETKREEKEAKDKQDAEYKEKADIANEILRKNEEEIRKTKGVSIGMTKSEVLASSWGKPKDINKTTTKYGTNEQWVYSGNRYLYFDNGILTSIQN</sequence>
<name>A0ABM7T6J4_9CLOT</name>
<reference evidence="4" key="1">
    <citation type="submission" date="2021-07" db="EMBL/GenBank/DDBJ databases">
        <title>Complete genome sequencing of a Clostridium isolate.</title>
        <authorList>
            <person name="Ueki A."/>
            <person name="Tonouchi A."/>
        </authorList>
    </citation>
    <scope>NUCLEOTIDE SEQUENCE [LARGE SCALE GENOMIC DNA]</scope>
    <source>
        <strain evidence="4">C5S11</strain>
    </source>
</reference>
<organism evidence="3 4">
    <name type="scientific">Clostridium gelidum</name>
    <dbReference type="NCBI Taxonomy" id="704125"/>
    <lineage>
        <taxon>Bacteria</taxon>
        <taxon>Bacillati</taxon>
        <taxon>Bacillota</taxon>
        <taxon>Clostridia</taxon>
        <taxon>Eubacteriales</taxon>
        <taxon>Clostridiaceae</taxon>
        <taxon>Clostridium</taxon>
    </lineage>
</organism>
<keyword evidence="2" id="KW-1133">Transmembrane helix</keyword>
<accession>A0ABM7T6J4</accession>
<evidence type="ECO:0000256" key="2">
    <source>
        <dbReference type="SAM" id="Phobius"/>
    </source>
</evidence>
<dbReference type="Proteomes" id="UP000824633">
    <property type="component" value="Chromosome"/>
</dbReference>
<dbReference type="EMBL" id="AP024849">
    <property type="protein sequence ID" value="BCZ47613.1"/>
    <property type="molecule type" value="Genomic_DNA"/>
</dbReference>
<keyword evidence="4" id="KW-1185">Reference proteome</keyword>
<evidence type="ECO:0008006" key="5">
    <source>
        <dbReference type="Google" id="ProtNLM"/>
    </source>
</evidence>
<keyword evidence="2" id="KW-0812">Transmembrane</keyword>
<proteinExistence type="predicted"/>
<evidence type="ECO:0000313" key="3">
    <source>
        <dbReference type="EMBL" id="BCZ47613.1"/>
    </source>
</evidence>
<protein>
    <recommendedName>
        <fullName evidence="5">Lipoprotein</fullName>
    </recommendedName>
</protein>
<evidence type="ECO:0000313" key="4">
    <source>
        <dbReference type="Proteomes" id="UP000824633"/>
    </source>
</evidence>
<feature type="transmembrane region" description="Helical" evidence="2">
    <location>
        <begin position="25"/>
        <end position="45"/>
    </location>
</feature>
<dbReference type="RefSeq" id="WP_224033940.1">
    <property type="nucleotide sequence ID" value="NZ_AP024849.1"/>
</dbReference>
<keyword evidence="2" id="KW-0472">Membrane</keyword>